<protein>
    <submittedName>
        <fullName evidence="2">Uncharacterized protein</fullName>
    </submittedName>
</protein>
<reference evidence="2 3" key="1">
    <citation type="journal article" date="2013" name="Genome Biol.">
        <title>The genome sequence of the most widely cultivated cacao type and its use to identify candidate genes regulating pod color.</title>
        <authorList>
            <person name="Motamayor J.C."/>
            <person name="Mockaitis K."/>
            <person name="Schmutz J."/>
            <person name="Haiminen N."/>
            <person name="Iii D.L."/>
            <person name="Cornejo O."/>
            <person name="Findley S.D."/>
            <person name="Zheng P."/>
            <person name="Utro F."/>
            <person name="Royaert S."/>
            <person name="Saski C."/>
            <person name="Jenkins J."/>
            <person name="Podicheti R."/>
            <person name="Zhao M."/>
            <person name="Scheffler B.E."/>
            <person name="Stack J.C."/>
            <person name="Feltus F.A."/>
            <person name="Mustiga G.M."/>
            <person name="Amores F."/>
            <person name="Phillips W."/>
            <person name="Marelli J.P."/>
            <person name="May G.D."/>
            <person name="Shapiro H."/>
            <person name="Ma J."/>
            <person name="Bustamante C.D."/>
            <person name="Schnell R.J."/>
            <person name="Main D."/>
            <person name="Gilbert D."/>
            <person name="Parida L."/>
            <person name="Kuhn D.N."/>
        </authorList>
    </citation>
    <scope>NUCLEOTIDE SEQUENCE [LARGE SCALE GENOMIC DNA]</scope>
    <source>
        <strain evidence="3">cv. Matina 1-6</strain>
    </source>
</reference>
<dbReference type="InParanoid" id="A0A061EGI0"/>
<feature type="chain" id="PRO_5001597402" evidence="1">
    <location>
        <begin position="29"/>
        <end position="114"/>
    </location>
</feature>
<evidence type="ECO:0000256" key="1">
    <source>
        <dbReference type="SAM" id="SignalP"/>
    </source>
</evidence>
<dbReference type="EMBL" id="CM001882">
    <property type="protein sequence ID" value="EOY03733.1"/>
    <property type="molecule type" value="Genomic_DNA"/>
</dbReference>
<gene>
    <name evidence="2" type="ORF">TCM_018873</name>
</gene>
<proteinExistence type="predicted"/>
<keyword evidence="1" id="KW-0732">Signal</keyword>
<name>A0A061EGI0_THECC</name>
<dbReference type="GO" id="GO:0019722">
    <property type="term" value="P:calcium-mediated signaling"/>
    <property type="evidence" value="ECO:0000318"/>
    <property type="project" value="GO_Central"/>
</dbReference>
<evidence type="ECO:0000313" key="2">
    <source>
        <dbReference type="EMBL" id="EOY03733.1"/>
    </source>
</evidence>
<evidence type="ECO:0000313" key="3">
    <source>
        <dbReference type="Proteomes" id="UP000026915"/>
    </source>
</evidence>
<organism evidence="2 3">
    <name type="scientific">Theobroma cacao</name>
    <name type="common">Cacao</name>
    <name type="synonym">Cocoa</name>
    <dbReference type="NCBI Taxonomy" id="3641"/>
    <lineage>
        <taxon>Eukaryota</taxon>
        <taxon>Viridiplantae</taxon>
        <taxon>Streptophyta</taxon>
        <taxon>Embryophyta</taxon>
        <taxon>Tracheophyta</taxon>
        <taxon>Spermatophyta</taxon>
        <taxon>Magnoliopsida</taxon>
        <taxon>eudicotyledons</taxon>
        <taxon>Gunneridae</taxon>
        <taxon>Pentapetalae</taxon>
        <taxon>rosids</taxon>
        <taxon>malvids</taxon>
        <taxon>Malvales</taxon>
        <taxon>Malvaceae</taxon>
        <taxon>Byttnerioideae</taxon>
        <taxon>Theobroma</taxon>
    </lineage>
</organism>
<dbReference type="Gramene" id="EOY03733">
    <property type="protein sequence ID" value="EOY03733"/>
    <property type="gene ID" value="TCM_018873"/>
</dbReference>
<dbReference type="OMA" id="MESEFLM"/>
<sequence>MEINLGRGISLATLIALMILLDTCSSQAASFASLKEKINATATIAEINMESEFLMDSDIGRLLLDYRYLVSRSNIRMQPIVNCNRGNAYRSCLPPKNQPIRPERCGIYKRKSCS</sequence>
<dbReference type="AlphaFoldDB" id="A0A061EGI0"/>
<accession>A0A061EGI0</accession>
<dbReference type="Proteomes" id="UP000026915">
    <property type="component" value="Chromosome 4"/>
</dbReference>
<dbReference type="HOGENOM" id="CLU_2030907_0_0_1"/>
<keyword evidence="3" id="KW-1185">Reference proteome</keyword>
<feature type="signal peptide" evidence="1">
    <location>
        <begin position="1"/>
        <end position="28"/>
    </location>
</feature>